<comment type="caution">
    <text evidence="3">The sequence shown here is derived from an EMBL/GenBank/DDBJ whole genome shotgun (WGS) entry which is preliminary data.</text>
</comment>
<feature type="transmembrane region" description="Helical" evidence="2">
    <location>
        <begin position="51"/>
        <end position="79"/>
    </location>
</feature>
<proteinExistence type="predicted"/>
<name>A0A3M2LTS0_9ACTN</name>
<keyword evidence="4" id="KW-1185">Reference proteome</keyword>
<dbReference type="RefSeq" id="WP_122196840.1">
    <property type="nucleotide sequence ID" value="NZ_JBHSKC010000001.1"/>
</dbReference>
<keyword evidence="2" id="KW-0472">Membrane</keyword>
<evidence type="ECO:0000313" key="3">
    <source>
        <dbReference type="EMBL" id="RMI40881.1"/>
    </source>
</evidence>
<gene>
    <name evidence="3" type="ORF">EBO15_24785</name>
</gene>
<feature type="region of interest" description="Disordered" evidence="1">
    <location>
        <begin position="1"/>
        <end position="45"/>
    </location>
</feature>
<evidence type="ECO:0000313" key="4">
    <source>
        <dbReference type="Proteomes" id="UP000282674"/>
    </source>
</evidence>
<dbReference type="OrthoDB" id="3474462at2"/>
<evidence type="ECO:0000256" key="2">
    <source>
        <dbReference type="SAM" id="Phobius"/>
    </source>
</evidence>
<keyword evidence="2" id="KW-1133">Transmembrane helix</keyword>
<evidence type="ECO:0000256" key="1">
    <source>
        <dbReference type="SAM" id="MobiDB-lite"/>
    </source>
</evidence>
<protein>
    <submittedName>
        <fullName evidence="3">DUF4190 domain-containing protein</fullName>
    </submittedName>
</protein>
<accession>A0A3M2LTS0</accession>
<feature type="compositionally biased region" description="Low complexity" evidence="1">
    <location>
        <begin position="1"/>
        <end position="38"/>
    </location>
</feature>
<sequence length="170" mass="17708">MNDQPGTSGQPTGQPTGQDPWGRPGPQGPQQGPQQGGALPPGPAEQTARRALWLGVGSLVITLFFWPLGLALGIAAIVVGTKARRLASGRTGTLPGLAGGMVTGAISVVLGVLMLGFAVYLWPEVSGLEDCKATANTQTDRQACEDKWLPEIAHKLHVRVSDLDPLKGML</sequence>
<organism evidence="3 4">
    <name type="scientific">Actinomadura harenae</name>
    <dbReference type="NCBI Taxonomy" id="2483351"/>
    <lineage>
        <taxon>Bacteria</taxon>
        <taxon>Bacillati</taxon>
        <taxon>Actinomycetota</taxon>
        <taxon>Actinomycetes</taxon>
        <taxon>Streptosporangiales</taxon>
        <taxon>Thermomonosporaceae</taxon>
        <taxon>Actinomadura</taxon>
    </lineage>
</organism>
<dbReference type="EMBL" id="RFFG01000048">
    <property type="protein sequence ID" value="RMI40881.1"/>
    <property type="molecule type" value="Genomic_DNA"/>
</dbReference>
<feature type="transmembrane region" description="Helical" evidence="2">
    <location>
        <begin position="100"/>
        <end position="122"/>
    </location>
</feature>
<dbReference type="AlphaFoldDB" id="A0A3M2LTS0"/>
<keyword evidence="2" id="KW-0812">Transmembrane</keyword>
<dbReference type="Proteomes" id="UP000282674">
    <property type="component" value="Unassembled WGS sequence"/>
</dbReference>
<reference evidence="3 4" key="1">
    <citation type="submission" date="2018-10" db="EMBL/GenBank/DDBJ databases">
        <title>Isolation from soil.</title>
        <authorList>
            <person name="Hu J."/>
        </authorList>
    </citation>
    <scope>NUCLEOTIDE SEQUENCE [LARGE SCALE GENOMIC DNA]</scope>
    <source>
        <strain evidence="3 4">NEAU-Ht49</strain>
    </source>
</reference>